<name>A0ABR1L759_9PEZI</name>
<keyword evidence="3" id="KW-1185">Reference proteome</keyword>
<evidence type="ECO:0000256" key="1">
    <source>
        <dbReference type="SAM" id="MobiDB-lite"/>
    </source>
</evidence>
<feature type="compositionally biased region" description="Basic and acidic residues" evidence="1">
    <location>
        <begin position="33"/>
        <end position="48"/>
    </location>
</feature>
<evidence type="ECO:0000313" key="3">
    <source>
        <dbReference type="Proteomes" id="UP001365128"/>
    </source>
</evidence>
<organism evidence="2 3">
    <name type="scientific">Phyllosticta citricarpa</name>
    <dbReference type="NCBI Taxonomy" id="55181"/>
    <lineage>
        <taxon>Eukaryota</taxon>
        <taxon>Fungi</taxon>
        <taxon>Dikarya</taxon>
        <taxon>Ascomycota</taxon>
        <taxon>Pezizomycotina</taxon>
        <taxon>Dothideomycetes</taxon>
        <taxon>Dothideomycetes incertae sedis</taxon>
        <taxon>Botryosphaeriales</taxon>
        <taxon>Phyllostictaceae</taxon>
        <taxon>Phyllosticta</taxon>
    </lineage>
</organism>
<gene>
    <name evidence="2" type="ORF">IWX46DRAFT_378826</name>
</gene>
<proteinExistence type="predicted"/>
<comment type="caution">
    <text evidence="2">The sequence shown here is derived from an EMBL/GenBank/DDBJ whole genome shotgun (WGS) entry which is preliminary data.</text>
</comment>
<dbReference type="Proteomes" id="UP001365128">
    <property type="component" value="Unassembled WGS sequence"/>
</dbReference>
<dbReference type="EMBL" id="JBBPDW010000059">
    <property type="protein sequence ID" value="KAK7531072.1"/>
    <property type="molecule type" value="Genomic_DNA"/>
</dbReference>
<feature type="compositionally biased region" description="Basic and acidic residues" evidence="1">
    <location>
        <begin position="1"/>
        <end position="18"/>
    </location>
</feature>
<sequence length="156" mass="17393">MRWSKEVRGRSLGAERARSSGRGNGTRRRGRCTHPEWRRRERARPEQRKTIKWHRIGPWARQVAAETRRGEKRGVQQTLAACSHASTTTSRRLASLSCALSLRAHWVLYFIQISQSTPGGSAGSAVLIKHAAQMQIPPRPALLCSALLCCCSPARA</sequence>
<feature type="region of interest" description="Disordered" evidence="1">
    <location>
        <begin position="1"/>
        <end position="48"/>
    </location>
</feature>
<accession>A0ABR1L759</accession>
<evidence type="ECO:0000313" key="2">
    <source>
        <dbReference type="EMBL" id="KAK7531072.1"/>
    </source>
</evidence>
<reference evidence="2 3" key="1">
    <citation type="submission" date="2024-04" db="EMBL/GenBank/DDBJ databases">
        <title>Phyllosticta paracitricarpa is synonymous to the EU quarantine fungus P. citricarpa based on phylogenomic analyses.</title>
        <authorList>
            <consortium name="Lawrence Berkeley National Laboratory"/>
            <person name="Van Ingen-Buijs V.A."/>
            <person name="Van Westerhoven A.C."/>
            <person name="Haridas S."/>
            <person name="Skiadas P."/>
            <person name="Martin F."/>
            <person name="Groenewald J.Z."/>
            <person name="Crous P.W."/>
            <person name="Seidl M.F."/>
        </authorList>
    </citation>
    <scope>NUCLEOTIDE SEQUENCE [LARGE SCALE GENOMIC DNA]</scope>
    <source>
        <strain evidence="2 3">CBS 122670</strain>
    </source>
</reference>
<protein>
    <submittedName>
        <fullName evidence="2">Uncharacterized protein</fullName>
    </submittedName>
</protein>